<dbReference type="AlphaFoldDB" id="A0A2U1PPA9"/>
<keyword evidence="3" id="KW-1185">Reference proteome</keyword>
<evidence type="ECO:0000313" key="3">
    <source>
        <dbReference type="Proteomes" id="UP000245207"/>
    </source>
</evidence>
<proteinExistence type="predicted"/>
<sequence>MIEAEKPSTKSQTEHEVRQQKCKPFDAKVEEAITFIASLFQEGDSSKNNKDELDESILLGWLKENVGDKEESLKVLNAVQLKLDKTRSLINELRAMGHDITDDHYVDLNFFSAE</sequence>
<reference evidence="2 3" key="1">
    <citation type="journal article" date="2018" name="Mol. Plant">
        <title>The genome of Artemisia annua provides insight into the evolution of Asteraceae family and artemisinin biosynthesis.</title>
        <authorList>
            <person name="Shen Q."/>
            <person name="Zhang L."/>
            <person name="Liao Z."/>
            <person name="Wang S."/>
            <person name="Yan T."/>
            <person name="Shi P."/>
            <person name="Liu M."/>
            <person name="Fu X."/>
            <person name="Pan Q."/>
            <person name="Wang Y."/>
            <person name="Lv Z."/>
            <person name="Lu X."/>
            <person name="Zhang F."/>
            <person name="Jiang W."/>
            <person name="Ma Y."/>
            <person name="Chen M."/>
            <person name="Hao X."/>
            <person name="Li L."/>
            <person name="Tang Y."/>
            <person name="Lv G."/>
            <person name="Zhou Y."/>
            <person name="Sun X."/>
            <person name="Brodelius P.E."/>
            <person name="Rose J.K.C."/>
            <person name="Tang K."/>
        </authorList>
    </citation>
    <scope>NUCLEOTIDE SEQUENCE [LARGE SCALE GENOMIC DNA]</scope>
    <source>
        <strain evidence="3">cv. Huhao1</strain>
        <tissue evidence="2">Leaf</tissue>
    </source>
</reference>
<name>A0A2U1PPA9_ARTAN</name>
<comment type="caution">
    <text evidence="2">The sequence shown here is derived from an EMBL/GenBank/DDBJ whole genome shotgun (WGS) entry which is preliminary data.</text>
</comment>
<feature type="region of interest" description="Disordered" evidence="1">
    <location>
        <begin position="1"/>
        <end position="20"/>
    </location>
</feature>
<evidence type="ECO:0000313" key="2">
    <source>
        <dbReference type="EMBL" id="PWA87608.1"/>
    </source>
</evidence>
<organism evidence="2 3">
    <name type="scientific">Artemisia annua</name>
    <name type="common">Sweet wormwood</name>
    <dbReference type="NCBI Taxonomy" id="35608"/>
    <lineage>
        <taxon>Eukaryota</taxon>
        <taxon>Viridiplantae</taxon>
        <taxon>Streptophyta</taxon>
        <taxon>Embryophyta</taxon>
        <taxon>Tracheophyta</taxon>
        <taxon>Spermatophyta</taxon>
        <taxon>Magnoliopsida</taxon>
        <taxon>eudicotyledons</taxon>
        <taxon>Gunneridae</taxon>
        <taxon>Pentapetalae</taxon>
        <taxon>asterids</taxon>
        <taxon>campanulids</taxon>
        <taxon>Asterales</taxon>
        <taxon>Asteraceae</taxon>
        <taxon>Asteroideae</taxon>
        <taxon>Anthemideae</taxon>
        <taxon>Artemisiinae</taxon>
        <taxon>Artemisia</taxon>
    </lineage>
</organism>
<protein>
    <submittedName>
        <fullName evidence="2">Uncharacterized protein</fullName>
    </submittedName>
</protein>
<dbReference type="EMBL" id="PKPP01000898">
    <property type="protein sequence ID" value="PWA87608.1"/>
    <property type="molecule type" value="Genomic_DNA"/>
</dbReference>
<accession>A0A2U1PPA9</accession>
<gene>
    <name evidence="2" type="ORF">CTI12_AA127420</name>
</gene>
<dbReference type="Proteomes" id="UP000245207">
    <property type="component" value="Unassembled WGS sequence"/>
</dbReference>
<evidence type="ECO:0000256" key="1">
    <source>
        <dbReference type="SAM" id="MobiDB-lite"/>
    </source>
</evidence>